<dbReference type="Proteomes" id="UP001529510">
    <property type="component" value="Unassembled WGS sequence"/>
</dbReference>
<dbReference type="AlphaFoldDB" id="A0ABD0MK61"/>
<evidence type="ECO:0000313" key="5">
    <source>
        <dbReference type="Proteomes" id="UP001529510"/>
    </source>
</evidence>
<organism evidence="4 5">
    <name type="scientific">Cirrhinus mrigala</name>
    <name type="common">Mrigala</name>
    <dbReference type="NCBI Taxonomy" id="683832"/>
    <lineage>
        <taxon>Eukaryota</taxon>
        <taxon>Metazoa</taxon>
        <taxon>Chordata</taxon>
        <taxon>Craniata</taxon>
        <taxon>Vertebrata</taxon>
        <taxon>Euteleostomi</taxon>
        <taxon>Actinopterygii</taxon>
        <taxon>Neopterygii</taxon>
        <taxon>Teleostei</taxon>
        <taxon>Ostariophysi</taxon>
        <taxon>Cypriniformes</taxon>
        <taxon>Cyprinidae</taxon>
        <taxon>Labeoninae</taxon>
        <taxon>Labeonini</taxon>
        <taxon>Cirrhinus</taxon>
    </lineage>
</organism>
<reference evidence="4 5" key="1">
    <citation type="submission" date="2024-05" db="EMBL/GenBank/DDBJ databases">
        <title>Genome sequencing and assembly of Indian major carp, Cirrhinus mrigala (Hamilton, 1822).</title>
        <authorList>
            <person name="Mohindra V."/>
            <person name="Chowdhury L.M."/>
            <person name="Lal K."/>
            <person name="Jena J.K."/>
        </authorList>
    </citation>
    <scope>NUCLEOTIDE SEQUENCE [LARGE SCALE GENOMIC DNA]</scope>
    <source>
        <strain evidence="4">CM1030</strain>
        <tissue evidence="4">Blood</tissue>
    </source>
</reference>
<name>A0ABD0MK61_CIRMR</name>
<evidence type="ECO:0000256" key="1">
    <source>
        <dbReference type="RuleBase" id="RU004560"/>
    </source>
</evidence>
<comment type="caution">
    <text evidence="4">The sequence shown here is derived from an EMBL/GenBank/DDBJ whole genome shotgun (WGS) entry which is preliminary data.</text>
</comment>
<dbReference type="Pfam" id="PF00735">
    <property type="entry name" value="Septin"/>
    <property type="match status" value="1"/>
</dbReference>
<gene>
    <name evidence="4" type="ORF">M9458_055393</name>
</gene>
<sequence length="587" mass="67041">MGRKKAVSNNKKKRKSRERTSSKTMEKVHSKEKNVSVARIIKNSWSSKTDNGSNENLPMFKLQLDETWQNSDGFCRRSTFGKNIQKANKTIMMIGATGAGKTTLINSMINYILGVQWEDNFRFVLIDEGKQKSQAESQTSQITAYQINHMDGFRVPYSLTIVDTPGFGDTRGISHDQKITTQIQEFFSVHGGIDRIDAVCFVVQASLARLTHTQKYIFDSILSIFGKDIAENILVMVTFADGKTPPVLEAIKASEVTCSTNESGDPLHFKFNNSAVFASNNTAKESDFENFDQMFWKLGISSMKRFFKSLNKMETKSLFLTREVLKERQQLEVLVEGLQPQINAGLTKLDEIKKTRAALEQHKAEMDANKDFEYELEVTVPKQIENTTGYFLTNCQTCHYTCHDECVYSDDSDKDKCCAMKDGKCQVCPGMCTWNVHFNQKYKWDYVTEKRKETYQDLKRRFEAAHGQMSSKEKIFEELEMELMAVQQIVARLIEKSQKSLERLQEIALKPNPLSTPDYIDLMIESEKQEAKPGFQDRIQSLMEVRKKAEILSMVSTGEVLPEDLETYKPETGNKKSFMIQGSCSIM</sequence>
<dbReference type="Gene3D" id="3.40.50.300">
    <property type="entry name" value="P-loop containing nucleotide triphosphate hydrolases"/>
    <property type="match status" value="1"/>
</dbReference>
<dbReference type="PANTHER" id="PTHR32046">
    <property type="entry name" value="G DOMAIN-CONTAINING PROTEIN"/>
    <property type="match status" value="1"/>
</dbReference>
<keyword evidence="1" id="KW-0547">Nucleotide-binding</keyword>
<feature type="region of interest" description="Disordered" evidence="2">
    <location>
        <begin position="1"/>
        <end position="33"/>
    </location>
</feature>
<dbReference type="InterPro" id="IPR027417">
    <property type="entry name" value="P-loop_NTPase"/>
</dbReference>
<dbReference type="InterPro" id="IPR030379">
    <property type="entry name" value="G_SEPTIN_dom"/>
</dbReference>
<keyword evidence="1" id="KW-0342">GTP-binding</keyword>
<accession>A0ABD0MK61</accession>
<protein>
    <recommendedName>
        <fullName evidence="3">Septin-type G domain-containing protein</fullName>
    </recommendedName>
</protein>
<proteinExistence type="inferred from homology"/>
<dbReference type="SUPFAM" id="SSF52540">
    <property type="entry name" value="P-loop containing nucleoside triphosphate hydrolases"/>
    <property type="match status" value="1"/>
</dbReference>
<keyword evidence="5" id="KW-1185">Reference proteome</keyword>
<evidence type="ECO:0000256" key="2">
    <source>
        <dbReference type="SAM" id="MobiDB-lite"/>
    </source>
</evidence>
<dbReference type="CDD" id="cd00882">
    <property type="entry name" value="Ras_like_GTPase"/>
    <property type="match status" value="1"/>
</dbReference>
<feature type="compositionally biased region" description="Basic and acidic residues" evidence="2">
    <location>
        <begin position="18"/>
        <end position="33"/>
    </location>
</feature>
<dbReference type="FunFam" id="3.40.50.300:FF:002049">
    <property type="entry name" value="Si:ch73-170d6.2"/>
    <property type="match status" value="1"/>
</dbReference>
<comment type="similarity">
    <text evidence="1">Belongs to the TRAFAC class TrmE-Era-EngA-EngB-Septin-like GTPase superfamily. Septin GTPase family.</text>
</comment>
<feature type="compositionally biased region" description="Basic residues" evidence="2">
    <location>
        <begin position="1"/>
        <end position="17"/>
    </location>
</feature>
<dbReference type="GO" id="GO:0005525">
    <property type="term" value="F:GTP binding"/>
    <property type="evidence" value="ECO:0007669"/>
    <property type="project" value="UniProtKB-KW"/>
</dbReference>
<feature type="domain" description="Septin-type G" evidence="3">
    <location>
        <begin position="89"/>
        <end position="172"/>
    </location>
</feature>
<dbReference type="EMBL" id="JAMKFB020000477">
    <property type="protein sequence ID" value="KAL0149355.1"/>
    <property type="molecule type" value="Genomic_DNA"/>
</dbReference>
<evidence type="ECO:0000313" key="4">
    <source>
        <dbReference type="EMBL" id="KAL0149355.1"/>
    </source>
</evidence>
<dbReference type="PANTHER" id="PTHR32046:SF14">
    <property type="match status" value="1"/>
</dbReference>
<evidence type="ECO:0000259" key="3">
    <source>
        <dbReference type="Pfam" id="PF00735"/>
    </source>
</evidence>